<evidence type="ECO:0000256" key="4">
    <source>
        <dbReference type="ARBA" id="ARBA00010617"/>
    </source>
</evidence>
<keyword evidence="12" id="KW-0472">Membrane</keyword>
<evidence type="ECO:0000256" key="2">
    <source>
        <dbReference type="ARBA" id="ARBA00004167"/>
    </source>
</evidence>
<evidence type="ECO:0000256" key="5">
    <source>
        <dbReference type="ARBA" id="ARBA00022617"/>
    </source>
</evidence>
<reference evidence="15 16" key="1">
    <citation type="journal article" date="2012" name="BMC Genomics">
        <title>Comparative genomics of the white-rot fungi, Phanerochaete carnosa and P. chrysosporium, to elucidate the genetic basis of the distinct wood types they colonize.</title>
        <authorList>
            <person name="Suzuki H."/>
            <person name="MacDonald J."/>
            <person name="Syed K."/>
            <person name="Salamov A."/>
            <person name="Hori C."/>
            <person name="Aerts A."/>
            <person name="Henrissat B."/>
            <person name="Wiebenga A."/>
            <person name="vanKuyk P.A."/>
            <person name="Barry K."/>
            <person name="Lindquist E."/>
            <person name="LaButti K."/>
            <person name="Lapidus A."/>
            <person name="Lucas S."/>
            <person name="Coutinho P."/>
            <person name="Gong Y."/>
            <person name="Samejima M."/>
            <person name="Mahadevan R."/>
            <person name="Abou-Zaid M."/>
            <person name="de Vries R.P."/>
            <person name="Igarashi K."/>
            <person name="Yadav J.S."/>
            <person name="Grigoriev I.V."/>
            <person name="Master E.R."/>
        </authorList>
    </citation>
    <scope>NUCLEOTIDE SEQUENCE [LARGE SCALE GENOMIC DNA]</scope>
    <source>
        <strain evidence="15 16">HHB-10118-sp</strain>
    </source>
</reference>
<dbReference type="GO" id="GO:0016705">
    <property type="term" value="F:oxidoreductase activity, acting on paired donors, with incorporation or reduction of molecular oxygen"/>
    <property type="evidence" value="ECO:0007669"/>
    <property type="project" value="InterPro"/>
</dbReference>
<feature type="binding site" description="axial binding residue" evidence="13">
    <location>
        <position position="292"/>
    </location>
    <ligand>
        <name>heme</name>
        <dbReference type="ChEBI" id="CHEBI:30413"/>
    </ligand>
    <ligandPart>
        <name>Fe</name>
        <dbReference type="ChEBI" id="CHEBI:18248"/>
    </ligandPart>
</feature>
<dbReference type="InterPro" id="IPR002401">
    <property type="entry name" value="Cyt_P450_E_grp-I"/>
</dbReference>
<dbReference type="OrthoDB" id="2789670at2759"/>
<dbReference type="GO" id="GO:0020037">
    <property type="term" value="F:heme binding"/>
    <property type="evidence" value="ECO:0007669"/>
    <property type="project" value="InterPro"/>
</dbReference>
<comment type="similarity">
    <text evidence="4 14">Belongs to the cytochrome P450 family.</text>
</comment>
<dbReference type="PANTHER" id="PTHR46300:SF7">
    <property type="entry name" value="P450, PUTATIVE (EUROFUNG)-RELATED"/>
    <property type="match status" value="1"/>
</dbReference>
<dbReference type="RefSeq" id="XP_007391744.1">
    <property type="nucleotide sequence ID" value="XM_007391682.1"/>
</dbReference>
<dbReference type="SUPFAM" id="SSF48264">
    <property type="entry name" value="Cytochrome P450"/>
    <property type="match status" value="1"/>
</dbReference>
<protein>
    <recommendedName>
        <fullName evidence="17">Cytochrome P450</fullName>
    </recommendedName>
</protein>
<evidence type="ECO:0000313" key="15">
    <source>
        <dbReference type="EMBL" id="EKM59173.1"/>
    </source>
</evidence>
<dbReference type="GeneID" id="18910768"/>
<dbReference type="InterPro" id="IPR050364">
    <property type="entry name" value="Cytochrome_P450_fung"/>
</dbReference>
<comment type="subcellular location">
    <subcellularLocation>
        <location evidence="2">Membrane</location>
        <topology evidence="2">Single-pass membrane protein</topology>
    </subcellularLocation>
</comment>
<evidence type="ECO:0000256" key="13">
    <source>
        <dbReference type="PIRSR" id="PIRSR602401-1"/>
    </source>
</evidence>
<dbReference type="Proteomes" id="UP000008370">
    <property type="component" value="Unassembled WGS sequence"/>
</dbReference>
<evidence type="ECO:0000256" key="14">
    <source>
        <dbReference type="RuleBase" id="RU000461"/>
    </source>
</evidence>
<evidence type="ECO:0000256" key="12">
    <source>
        <dbReference type="ARBA" id="ARBA00023136"/>
    </source>
</evidence>
<evidence type="ECO:0000256" key="1">
    <source>
        <dbReference type="ARBA" id="ARBA00001971"/>
    </source>
</evidence>
<evidence type="ECO:0000256" key="7">
    <source>
        <dbReference type="ARBA" id="ARBA00022723"/>
    </source>
</evidence>
<dbReference type="Gene3D" id="1.10.630.10">
    <property type="entry name" value="Cytochrome P450"/>
    <property type="match status" value="2"/>
</dbReference>
<dbReference type="InterPro" id="IPR017972">
    <property type="entry name" value="Cyt_P450_CS"/>
</dbReference>
<proteinExistence type="inferred from homology"/>
<dbReference type="AlphaFoldDB" id="K5W5H7"/>
<evidence type="ECO:0008006" key="17">
    <source>
        <dbReference type="Google" id="ProtNLM"/>
    </source>
</evidence>
<sequence>MAHGLVGWNKNFALMPYGDSWREHRKVFHRQFQPNAICNYHAYMYKQARNMLGRLIAEPGALMRHLRFMAGATILRVSYGINAQPEHDHYLEIMEEAVHSLVEVGNTGAYMVDLIPALRYLPSWMPGARFKQDAARWSKQVDKMFDEPFEVVKQDLAEGNSTNCVCASLLSEIDDSADEKRQETVIKHAVGTAYIGGADTTVSSLATFVLAMMQYPHVQRIAQEEIERVTGRYNIPAGSIVMGNAWAVLHDEDRYPNPESFEPARFLTAGGDLDKDAPDSLEAGFGFGRRICAGMDFAQDSMWINIAYMLATLDIEKPMDETGNVIEPSGEYTTGLLEQPLPFKVSFKPRSKAAEALMYEAAFYD</sequence>
<keyword evidence="7 13" id="KW-0479">Metal-binding</keyword>
<dbReference type="HOGENOM" id="CLU_001570_2_3_1"/>
<dbReference type="PROSITE" id="PS00086">
    <property type="entry name" value="CYTOCHROME_P450"/>
    <property type="match status" value="1"/>
</dbReference>
<dbReference type="GO" id="GO:0004497">
    <property type="term" value="F:monooxygenase activity"/>
    <property type="evidence" value="ECO:0007669"/>
    <property type="project" value="UniProtKB-KW"/>
</dbReference>
<dbReference type="GO" id="GO:0016020">
    <property type="term" value="C:membrane"/>
    <property type="evidence" value="ECO:0007669"/>
    <property type="project" value="UniProtKB-SubCell"/>
</dbReference>
<accession>K5W5H7</accession>
<dbReference type="PRINTS" id="PR00463">
    <property type="entry name" value="EP450I"/>
</dbReference>
<evidence type="ECO:0000256" key="10">
    <source>
        <dbReference type="ARBA" id="ARBA00023004"/>
    </source>
</evidence>
<keyword evidence="5 13" id="KW-0349">Heme</keyword>
<evidence type="ECO:0000256" key="3">
    <source>
        <dbReference type="ARBA" id="ARBA00005179"/>
    </source>
</evidence>
<keyword evidence="16" id="KW-1185">Reference proteome</keyword>
<comment type="cofactor">
    <cofactor evidence="1 13">
        <name>heme</name>
        <dbReference type="ChEBI" id="CHEBI:30413"/>
    </cofactor>
</comment>
<dbReference type="GO" id="GO:0005506">
    <property type="term" value="F:iron ion binding"/>
    <property type="evidence" value="ECO:0007669"/>
    <property type="project" value="InterPro"/>
</dbReference>
<dbReference type="InterPro" id="IPR001128">
    <property type="entry name" value="Cyt_P450"/>
</dbReference>
<keyword evidence="10 13" id="KW-0408">Iron</keyword>
<organism evidence="15 16">
    <name type="scientific">Phanerochaete carnosa (strain HHB-10118-sp)</name>
    <name type="common">White-rot fungus</name>
    <name type="synonym">Peniophora carnosa</name>
    <dbReference type="NCBI Taxonomy" id="650164"/>
    <lineage>
        <taxon>Eukaryota</taxon>
        <taxon>Fungi</taxon>
        <taxon>Dikarya</taxon>
        <taxon>Basidiomycota</taxon>
        <taxon>Agaricomycotina</taxon>
        <taxon>Agaricomycetes</taxon>
        <taxon>Polyporales</taxon>
        <taxon>Phanerochaetaceae</taxon>
        <taxon>Phanerochaete</taxon>
    </lineage>
</organism>
<comment type="pathway">
    <text evidence="3">Secondary metabolite biosynthesis.</text>
</comment>
<evidence type="ECO:0000256" key="6">
    <source>
        <dbReference type="ARBA" id="ARBA00022692"/>
    </source>
</evidence>
<keyword evidence="11 14" id="KW-0503">Monooxygenase</keyword>
<gene>
    <name evidence="15" type="ORF">PHACADRAFT_191492</name>
</gene>
<keyword evidence="8" id="KW-1133">Transmembrane helix</keyword>
<dbReference type="CDD" id="cd11065">
    <property type="entry name" value="CYP64-like"/>
    <property type="match status" value="1"/>
</dbReference>
<keyword evidence="9 14" id="KW-0560">Oxidoreductase</keyword>
<name>K5W5H7_PHACS</name>
<dbReference type="EMBL" id="JH930469">
    <property type="protein sequence ID" value="EKM59173.1"/>
    <property type="molecule type" value="Genomic_DNA"/>
</dbReference>
<evidence type="ECO:0000256" key="11">
    <source>
        <dbReference type="ARBA" id="ARBA00023033"/>
    </source>
</evidence>
<dbReference type="KEGG" id="pco:PHACADRAFT_191492"/>
<keyword evidence="6" id="KW-0812">Transmembrane</keyword>
<evidence type="ECO:0000256" key="8">
    <source>
        <dbReference type="ARBA" id="ARBA00022989"/>
    </source>
</evidence>
<evidence type="ECO:0000256" key="9">
    <source>
        <dbReference type="ARBA" id="ARBA00023002"/>
    </source>
</evidence>
<evidence type="ECO:0000313" key="16">
    <source>
        <dbReference type="Proteomes" id="UP000008370"/>
    </source>
</evidence>
<dbReference type="InParanoid" id="K5W5H7"/>
<dbReference type="InterPro" id="IPR036396">
    <property type="entry name" value="Cyt_P450_sf"/>
</dbReference>
<dbReference type="PANTHER" id="PTHR46300">
    <property type="entry name" value="P450, PUTATIVE (EUROFUNG)-RELATED-RELATED"/>
    <property type="match status" value="1"/>
</dbReference>
<dbReference type="Pfam" id="PF00067">
    <property type="entry name" value="p450"/>
    <property type="match status" value="1"/>
</dbReference>